<evidence type="ECO:0000259" key="4">
    <source>
        <dbReference type="Pfam" id="PF00891"/>
    </source>
</evidence>
<name>A0A9N9W655_9HYPO</name>
<dbReference type="GO" id="GO:0008171">
    <property type="term" value="F:O-methyltransferase activity"/>
    <property type="evidence" value="ECO:0007669"/>
    <property type="project" value="InterPro"/>
</dbReference>
<dbReference type="InterPro" id="IPR016461">
    <property type="entry name" value="COMT-like"/>
</dbReference>
<dbReference type="SUPFAM" id="SSF53335">
    <property type="entry name" value="S-adenosyl-L-methionine-dependent methyltransferases"/>
    <property type="match status" value="1"/>
</dbReference>
<dbReference type="Gene3D" id="3.40.50.150">
    <property type="entry name" value="Vaccinia Virus protein VP39"/>
    <property type="match status" value="1"/>
</dbReference>
<proteinExistence type="predicted"/>
<keyword evidence="6" id="KW-1185">Reference proteome</keyword>
<reference evidence="5" key="1">
    <citation type="submission" date="2021-10" db="EMBL/GenBank/DDBJ databases">
        <authorList>
            <person name="Piombo E."/>
        </authorList>
    </citation>
    <scope>NUCLEOTIDE SEQUENCE</scope>
</reference>
<dbReference type="Proteomes" id="UP000775872">
    <property type="component" value="Unassembled WGS sequence"/>
</dbReference>
<gene>
    <name evidence="5" type="ORF">CSOL1703_00010912</name>
</gene>
<accession>A0A9N9W655</accession>
<keyword evidence="3" id="KW-0949">S-adenosyl-L-methionine</keyword>
<dbReference type="InterPro" id="IPR029063">
    <property type="entry name" value="SAM-dependent_MTases_sf"/>
</dbReference>
<dbReference type="Pfam" id="PF00891">
    <property type="entry name" value="Methyltransf_2"/>
    <property type="match status" value="1"/>
</dbReference>
<dbReference type="AlphaFoldDB" id="A0A9N9W655"/>
<dbReference type="Gene3D" id="1.10.10.10">
    <property type="entry name" value="Winged helix-like DNA-binding domain superfamily/Winged helix DNA-binding domain"/>
    <property type="match status" value="1"/>
</dbReference>
<evidence type="ECO:0000256" key="1">
    <source>
        <dbReference type="ARBA" id="ARBA00022603"/>
    </source>
</evidence>
<evidence type="ECO:0000313" key="5">
    <source>
        <dbReference type="EMBL" id="CAH0045167.1"/>
    </source>
</evidence>
<dbReference type="InterPro" id="IPR036388">
    <property type="entry name" value="WH-like_DNA-bd_sf"/>
</dbReference>
<sequence length="418" mass="46905">MAETVTNGEAKTPQVSVVSATDPAAVPELVKELSALAEKFDPANVDDNLRLDLALKARTLWKSLETPRETMIRHNWAQPAAFTALTAGTQKGVWTYLDEHDGPFVASKVAEALDITPAVWSRLARHLGAMGYLKEIAPDTYERTNFTKAMSVPIIGQSYPVLAGGCFAALDHFHEYQDKVNWTEPNDVADGPYQAAFNTKLNFFEYLQAHPPYGVQFNYHMGGYHQGRPSWMDPGFFPVQENLIDGFEDKEGSAFLVDIGGSVGHDIEELYRKYPQVPGRLILQDLPLVISQIEKLDDKIERMAYDFHTEQPVKEARAYYMHSVLHDWPEEVCLKILANITAAMKPGYSKVLINENVIPDTGAQWEATGLDIMMMTLLSSRERTRENWETLLTKANLKIVKVWTARNGAESLIECELA</sequence>
<organism evidence="5 6">
    <name type="scientific">Clonostachys solani</name>
    <dbReference type="NCBI Taxonomy" id="160281"/>
    <lineage>
        <taxon>Eukaryota</taxon>
        <taxon>Fungi</taxon>
        <taxon>Dikarya</taxon>
        <taxon>Ascomycota</taxon>
        <taxon>Pezizomycotina</taxon>
        <taxon>Sordariomycetes</taxon>
        <taxon>Hypocreomycetidae</taxon>
        <taxon>Hypocreales</taxon>
        <taxon>Bionectriaceae</taxon>
        <taxon>Clonostachys</taxon>
    </lineage>
</organism>
<dbReference type="PROSITE" id="PS51683">
    <property type="entry name" value="SAM_OMT_II"/>
    <property type="match status" value="1"/>
</dbReference>
<comment type="caution">
    <text evidence="5">The sequence shown here is derived from an EMBL/GenBank/DDBJ whole genome shotgun (WGS) entry which is preliminary data.</text>
</comment>
<feature type="domain" description="O-methyltransferase C-terminal" evidence="4">
    <location>
        <begin position="250"/>
        <end position="395"/>
    </location>
</feature>
<dbReference type="PANTHER" id="PTHR43712">
    <property type="entry name" value="PUTATIVE (AFU_ORTHOLOGUE AFUA_4G14580)-RELATED"/>
    <property type="match status" value="1"/>
</dbReference>
<dbReference type="EMBL" id="CABFOC020000011">
    <property type="protein sequence ID" value="CAH0045167.1"/>
    <property type="molecule type" value="Genomic_DNA"/>
</dbReference>
<evidence type="ECO:0000256" key="2">
    <source>
        <dbReference type="ARBA" id="ARBA00022679"/>
    </source>
</evidence>
<dbReference type="SUPFAM" id="SSF46785">
    <property type="entry name" value="Winged helix' DNA-binding domain"/>
    <property type="match status" value="1"/>
</dbReference>
<protein>
    <recommendedName>
        <fullName evidence="4">O-methyltransferase C-terminal domain-containing protein</fullName>
    </recommendedName>
</protein>
<dbReference type="GO" id="GO:0032259">
    <property type="term" value="P:methylation"/>
    <property type="evidence" value="ECO:0007669"/>
    <property type="project" value="UniProtKB-KW"/>
</dbReference>
<keyword evidence="2" id="KW-0808">Transferase</keyword>
<evidence type="ECO:0000256" key="3">
    <source>
        <dbReference type="ARBA" id="ARBA00022691"/>
    </source>
</evidence>
<dbReference type="InterPro" id="IPR001077">
    <property type="entry name" value="COMT_C"/>
</dbReference>
<dbReference type="InterPro" id="IPR036390">
    <property type="entry name" value="WH_DNA-bd_sf"/>
</dbReference>
<keyword evidence="1" id="KW-0489">Methyltransferase</keyword>
<evidence type="ECO:0000313" key="6">
    <source>
        <dbReference type="Proteomes" id="UP000775872"/>
    </source>
</evidence>
<dbReference type="PANTHER" id="PTHR43712:SF17">
    <property type="entry name" value="O-METHYLTRANSFERASE"/>
    <property type="match status" value="1"/>
</dbReference>
<dbReference type="OrthoDB" id="2410195at2759"/>